<dbReference type="SUPFAM" id="SSF49299">
    <property type="entry name" value="PKD domain"/>
    <property type="match status" value="1"/>
</dbReference>
<dbReference type="Proteomes" id="UP000590749">
    <property type="component" value="Unassembled WGS sequence"/>
</dbReference>
<evidence type="ECO:0000256" key="1">
    <source>
        <dbReference type="SAM" id="MobiDB-lite"/>
    </source>
</evidence>
<organism evidence="4 5">
    <name type="scientific">Actinoplanes campanulatus</name>
    <dbReference type="NCBI Taxonomy" id="113559"/>
    <lineage>
        <taxon>Bacteria</taxon>
        <taxon>Bacillati</taxon>
        <taxon>Actinomycetota</taxon>
        <taxon>Actinomycetes</taxon>
        <taxon>Micromonosporales</taxon>
        <taxon>Micromonosporaceae</taxon>
        <taxon>Actinoplanes</taxon>
    </lineage>
</organism>
<evidence type="ECO:0000256" key="2">
    <source>
        <dbReference type="SAM" id="SignalP"/>
    </source>
</evidence>
<reference evidence="4 5" key="1">
    <citation type="submission" date="2020-08" db="EMBL/GenBank/DDBJ databases">
        <title>Genomic Encyclopedia of Type Strains, Phase III (KMG-III): the genomes of soil and plant-associated and newly described type strains.</title>
        <authorList>
            <person name="Whitman W."/>
        </authorList>
    </citation>
    <scope>NUCLEOTIDE SEQUENCE [LARGE SCALE GENOMIC DNA]</scope>
    <source>
        <strain evidence="4 5">CECT 3287</strain>
    </source>
</reference>
<keyword evidence="2" id="KW-0732">Signal</keyword>
<feature type="compositionally biased region" description="Pro residues" evidence="1">
    <location>
        <begin position="70"/>
        <end position="111"/>
    </location>
</feature>
<dbReference type="InterPro" id="IPR013783">
    <property type="entry name" value="Ig-like_fold"/>
</dbReference>
<dbReference type="GO" id="GO:0005975">
    <property type="term" value="P:carbohydrate metabolic process"/>
    <property type="evidence" value="ECO:0007669"/>
    <property type="project" value="UniProtKB-ARBA"/>
</dbReference>
<sequence length="438" mass="46623">MKSRHTRPLVAAIVSGVLVAGGVVVTSPASAVGPATTVVNLADESTDPTVDPTTDPTTEPTTDPTTDPTTTPPTTEPTTTPPTTEPTTTPPTTEPTTTPPTTGPTTTPPTTGPTGDTGAPTGSFRVNATSLWLGQSVQLSQTAADFQDDTDTDAQITRVVNWGDGSAPQTLAAGAVGATRQYSRVASFTITVTMTDRAGNARTLTRTVAVTNPAGKYSLSRAGVYQGYPFAVKISSLPAGTRYVSIDWGNNYRSGLSAKTGTYNTSLLYDWDAASRQWNLSRKITGARTLKIAFWNANGWSAYQAIGTVQVYADAVKPSLSITKPSKSNRVSSWKTVRGTASDKASGVTHVWMTVARSTASGKLYCLTPQRKWKRFYTDAQFLAYCSNSGVRVTVSKGRWSLRLPAGVTRGQFLVYAWTFDRAGNLTERARQVTLNKV</sequence>
<protein>
    <recommendedName>
        <fullName evidence="3">PKD domain-containing protein</fullName>
    </recommendedName>
</protein>
<comment type="caution">
    <text evidence="4">The sequence shown here is derived from an EMBL/GenBank/DDBJ whole genome shotgun (WGS) entry which is preliminary data.</text>
</comment>
<evidence type="ECO:0000259" key="3">
    <source>
        <dbReference type="PROSITE" id="PS50093"/>
    </source>
</evidence>
<feature type="domain" description="PKD" evidence="3">
    <location>
        <begin position="161"/>
        <end position="217"/>
    </location>
</feature>
<dbReference type="AlphaFoldDB" id="A0A7W5AJF4"/>
<accession>A0A7W5AJF4</accession>
<proteinExistence type="predicted"/>
<dbReference type="RefSeq" id="WP_183222591.1">
    <property type="nucleotide sequence ID" value="NZ_BMPW01000006.1"/>
</dbReference>
<evidence type="ECO:0000313" key="4">
    <source>
        <dbReference type="EMBL" id="MBB3097175.1"/>
    </source>
</evidence>
<evidence type="ECO:0000313" key="5">
    <source>
        <dbReference type="Proteomes" id="UP000590749"/>
    </source>
</evidence>
<feature type="compositionally biased region" description="Low complexity" evidence="1">
    <location>
        <begin position="112"/>
        <end position="121"/>
    </location>
</feature>
<dbReference type="InterPro" id="IPR000601">
    <property type="entry name" value="PKD_dom"/>
</dbReference>
<feature type="signal peptide" evidence="2">
    <location>
        <begin position="1"/>
        <end position="31"/>
    </location>
</feature>
<dbReference type="InterPro" id="IPR035986">
    <property type="entry name" value="PKD_dom_sf"/>
</dbReference>
<dbReference type="PROSITE" id="PS50093">
    <property type="entry name" value="PKD"/>
    <property type="match status" value="1"/>
</dbReference>
<dbReference type="PRINTS" id="PR01217">
    <property type="entry name" value="PRICHEXTENSN"/>
</dbReference>
<feature type="compositionally biased region" description="Low complexity" evidence="1">
    <location>
        <begin position="47"/>
        <end position="69"/>
    </location>
</feature>
<keyword evidence="5" id="KW-1185">Reference proteome</keyword>
<feature type="region of interest" description="Disordered" evidence="1">
    <location>
        <begin position="38"/>
        <end position="124"/>
    </location>
</feature>
<gene>
    <name evidence="4" type="ORF">FHR83_004850</name>
</gene>
<dbReference type="EMBL" id="JACHXF010000010">
    <property type="protein sequence ID" value="MBB3097175.1"/>
    <property type="molecule type" value="Genomic_DNA"/>
</dbReference>
<name>A0A7W5AJF4_9ACTN</name>
<dbReference type="Gene3D" id="2.60.40.10">
    <property type="entry name" value="Immunoglobulins"/>
    <property type="match status" value="1"/>
</dbReference>
<feature type="chain" id="PRO_5030690761" description="PKD domain-containing protein" evidence="2">
    <location>
        <begin position="32"/>
        <end position="438"/>
    </location>
</feature>